<evidence type="ECO:0000313" key="2">
    <source>
        <dbReference type="Proteomes" id="UP000265160"/>
    </source>
</evidence>
<sequence>ICTCKHQRLWRKQFPHSEQEYGFSPVCMRRWVLSAPDSRNRRPQTPHGYGFSPVWMRMYCLSSIDKNKTCTSLPCLNTVINLCKSSTLTWSARIGAHMRCIGCEGVQSVVGHRAIWLD</sequence>
<reference evidence="1" key="2">
    <citation type="submission" date="2025-08" db="UniProtKB">
        <authorList>
            <consortium name="Ensembl"/>
        </authorList>
    </citation>
    <scope>IDENTIFICATION</scope>
</reference>
<evidence type="ECO:0000313" key="1">
    <source>
        <dbReference type="Ensembl" id="ENSMZEP00005022375.1"/>
    </source>
</evidence>
<reference evidence="1" key="3">
    <citation type="submission" date="2025-09" db="UniProtKB">
        <authorList>
            <consortium name="Ensembl"/>
        </authorList>
    </citation>
    <scope>IDENTIFICATION</scope>
</reference>
<dbReference type="Proteomes" id="UP000265160">
    <property type="component" value="LG10"/>
</dbReference>
<proteinExistence type="predicted"/>
<protein>
    <submittedName>
        <fullName evidence="1">Uncharacterized protein</fullName>
    </submittedName>
</protein>
<reference evidence="1 2" key="1">
    <citation type="journal article" date="2014" name="Nature">
        <title>The genomic substrate for adaptive radiation in African cichlid fish.</title>
        <authorList>
            <person name="Brawand D."/>
            <person name="Wagner C.E."/>
            <person name="Li Y.I."/>
            <person name="Malinsky M."/>
            <person name="Keller I."/>
            <person name="Fan S."/>
            <person name="Simakov O."/>
            <person name="Ng A.Y."/>
            <person name="Lim Z.W."/>
            <person name="Bezault E."/>
            <person name="Turner-Maier J."/>
            <person name="Johnson J."/>
            <person name="Alcazar R."/>
            <person name="Noh H.J."/>
            <person name="Russell P."/>
            <person name="Aken B."/>
            <person name="Alfoldi J."/>
            <person name="Amemiya C."/>
            <person name="Azzouzi N."/>
            <person name="Baroiller J.F."/>
            <person name="Barloy-Hubler F."/>
            <person name="Berlin A."/>
            <person name="Bloomquist R."/>
            <person name="Carleton K.L."/>
            <person name="Conte M.A."/>
            <person name="D'Cotta H."/>
            <person name="Eshel O."/>
            <person name="Gaffney L."/>
            <person name="Galibert F."/>
            <person name="Gante H.F."/>
            <person name="Gnerre S."/>
            <person name="Greuter L."/>
            <person name="Guyon R."/>
            <person name="Haddad N.S."/>
            <person name="Haerty W."/>
            <person name="Harris R.M."/>
            <person name="Hofmann H.A."/>
            <person name="Hourlier T."/>
            <person name="Hulata G."/>
            <person name="Jaffe D.B."/>
            <person name="Lara M."/>
            <person name="Lee A.P."/>
            <person name="MacCallum I."/>
            <person name="Mwaiko S."/>
            <person name="Nikaido M."/>
            <person name="Nishihara H."/>
            <person name="Ozouf-Costaz C."/>
            <person name="Penman D.J."/>
            <person name="Przybylski D."/>
            <person name="Rakotomanga M."/>
            <person name="Renn S.C.P."/>
            <person name="Ribeiro F.J."/>
            <person name="Ron M."/>
            <person name="Salzburger W."/>
            <person name="Sanchez-Pulido L."/>
            <person name="Santos M.E."/>
            <person name="Searle S."/>
            <person name="Sharpe T."/>
            <person name="Swofford R."/>
            <person name="Tan F.J."/>
            <person name="Williams L."/>
            <person name="Young S."/>
            <person name="Yin S."/>
            <person name="Okada N."/>
            <person name="Kocher T.D."/>
            <person name="Miska E.A."/>
            <person name="Lander E.S."/>
            <person name="Venkatesh B."/>
            <person name="Fernald R.D."/>
            <person name="Meyer A."/>
            <person name="Ponting C.P."/>
            <person name="Streelman J.T."/>
            <person name="Lindblad-Toh K."/>
            <person name="Seehausen O."/>
            <person name="Di Palma F."/>
        </authorList>
    </citation>
    <scope>NUCLEOTIDE SEQUENCE</scope>
</reference>
<name>A0A3P9CJA7_9CICH</name>
<organism evidence="1 2">
    <name type="scientific">Maylandia zebra</name>
    <name type="common">zebra mbuna</name>
    <dbReference type="NCBI Taxonomy" id="106582"/>
    <lineage>
        <taxon>Eukaryota</taxon>
        <taxon>Metazoa</taxon>
        <taxon>Chordata</taxon>
        <taxon>Craniata</taxon>
        <taxon>Vertebrata</taxon>
        <taxon>Euteleostomi</taxon>
        <taxon>Actinopterygii</taxon>
        <taxon>Neopterygii</taxon>
        <taxon>Teleostei</taxon>
        <taxon>Neoteleostei</taxon>
        <taxon>Acanthomorphata</taxon>
        <taxon>Ovalentaria</taxon>
        <taxon>Cichlomorphae</taxon>
        <taxon>Cichliformes</taxon>
        <taxon>Cichlidae</taxon>
        <taxon>African cichlids</taxon>
        <taxon>Pseudocrenilabrinae</taxon>
        <taxon>Haplochromini</taxon>
        <taxon>Maylandia</taxon>
        <taxon>Maylandia zebra complex</taxon>
    </lineage>
</organism>
<dbReference type="AlphaFoldDB" id="A0A3P9CJA7"/>
<keyword evidence="2" id="KW-1185">Reference proteome</keyword>
<dbReference type="GeneTree" id="ENSGT00940000179043"/>
<accession>A0A3P9CJA7</accession>
<dbReference type="Ensembl" id="ENSMZET00005023120.1">
    <property type="protein sequence ID" value="ENSMZEP00005022375.1"/>
    <property type="gene ID" value="ENSMZEG00005016764.1"/>
</dbReference>